<dbReference type="AlphaFoldDB" id="A0AAF1BH99"/>
<dbReference type="Proteomes" id="UP000827549">
    <property type="component" value="Chromosome 3"/>
</dbReference>
<dbReference type="InterPro" id="IPR010492">
    <property type="entry name" value="GINS_Psf3"/>
</dbReference>
<dbReference type="GO" id="GO:0000811">
    <property type="term" value="C:GINS complex"/>
    <property type="evidence" value="ECO:0007669"/>
    <property type="project" value="UniProtKB-UniRule"/>
</dbReference>
<keyword evidence="1" id="KW-0235">DNA replication</keyword>
<dbReference type="GeneID" id="87807612"/>
<dbReference type="PANTHER" id="PTHR22768">
    <property type="entry name" value="DNA REPLICATION COMPLEX GINS PROTEIN PSF3"/>
    <property type="match status" value="1"/>
</dbReference>
<reference evidence="3" key="1">
    <citation type="submission" date="2023-10" db="EMBL/GenBank/DDBJ databases">
        <authorList>
            <person name="Noh H."/>
        </authorList>
    </citation>
    <scope>NUCLEOTIDE SEQUENCE</scope>
    <source>
        <strain evidence="3">DUCC4014</strain>
    </source>
</reference>
<comment type="subcellular location">
    <subcellularLocation>
        <location evidence="1">Nucleus</location>
    </subcellularLocation>
</comment>
<evidence type="ECO:0000259" key="2">
    <source>
        <dbReference type="Pfam" id="PF22466"/>
    </source>
</evidence>
<dbReference type="Pfam" id="PF22466">
    <property type="entry name" value="PSF3_N"/>
    <property type="match status" value="1"/>
</dbReference>
<dbReference type="InterPro" id="IPR038437">
    <property type="entry name" value="GINS_Psf3_sf"/>
</dbReference>
<keyword evidence="1" id="KW-0539">Nucleus</keyword>
<comment type="function">
    <text evidence="1">The GINS complex plays an essential role in the initiation of DNA replication.</text>
</comment>
<organism evidence="3 4">
    <name type="scientific">Vanrija pseudolonga</name>
    <dbReference type="NCBI Taxonomy" id="143232"/>
    <lineage>
        <taxon>Eukaryota</taxon>
        <taxon>Fungi</taxon>
        <taxon>Dikarya</taxon>
        <taxon>Basidiomycota</taxon>
        <taxon>Agaricomycotina</taxon>
        <taxon>Tremellomycetes</taxon>
        <taxon>Trichosporonales</taxon>
        <taxon>Trichosporonaceae</taxon>
        <taxon>Vanrija</taxon>
    </lineage>
</organism>
<comment type="subunit">
    <text evidence="1">Component of the GINS complex.</text>
</comment>
<dbReference type="CDD" id="cd21693">
    <property type="entry name" value="GINS_B_Psf3"/>
    <property type="match status" value="1"/>
</dbReference>
<dbReference type="CDD" id="cd11713">
    <property type="entry name" value="GINS_A_psf3"/>
    <property type="match status" value="1"/>
</dbReference>
<evidence type="ECO:0000313" key="3">
    <source>
        <dbReference type="EMBL" id="WOO80846.1"/>
    </source>
</evidence>
<dbReference type="SUPFAM" id="SSF160059">
    <property type="entry name" value="PriA/YqbF domain"/>
    <property type="match status" value="1"/>
</dbReference>
<dbReference type="InterPro" id="IPR036224">
    <property type="entry name" value="GINS_bundle-like_dom_sf"/>
</dbReference>
<evidence type="ECO:0000256" key="1">
    <source>
        <dbReference type="RuleBase" id="RU367161"/>
    </source>
</evidence>
<feature type="domain" description="DNA replication complex GINS protein PSF3 N-terminal" evidence="2">
    <location>
        <begin position="6"/>
        <end position="57"/>
    </location>
</feature>
<proteinExistence type="inferred from homology"/>
<name>A0AAF1BH99_9TREE</name>
<dbReference type="EMBL" id="CP086716">
    <property type="protein sequence ID" value="WOO80846.1"/>
    <property type="molecule type" value="Genomic_DNA"/>
</dbReference>
<sequence length="188" mass="20426">MDNDYYSLTAVLADNHKLACTFSQDVPGMGHMDGSTEPDLRAGAKAELPMWLASSLCLNELTEFVVPPPFGARVKAALNASAPSVRLSSLVGQGGWWYRFGAGVAEIWDRGDDLLGTLLRAFIKRLPALQDLAAHHASSDVSVPESGPGTGEAFREGMDADERELFHIGQTSGSMVKSWYDTVWGRRR</sequence>
<dbReference type="RefSeq" id="XP_062626878.1">
    <property type="nucleotide sequence ID" value="XM_062770894.1"/>
</dbReference>
<dbReference type="PANTHER" id="PTHR22768:SF0">
    <property type="entry name" value="DNA REPLICATION COMPLEX GINS PROTEIN PSF3"/>
    <property type="match status" value="1"/>
</dbReference>
<accession>A0AAF1BH99</accession>
<dbReference type="InterPro" id="IPR055221">
    <property type="entry name" value="PSF3_N"/>
</dbReference>
<dbReference type="GO" id="GO:1902975">
    <property type="term" value="P:mitotic DNA replication initiation"/>
    <property type="evidence" value="ECO:0007669"/>
    <property type="project" value="TreeGrafter"/>
</dbReference>
<evidence type="ECO:0000313" key="4">
    <source>
        <dbReference type="Proteomes" id="UP000827549"/>
    </source>
</evidence>
<dbReference type="SUPFAM" id="SSF158573">
    <property type="entry name" value="GINS helical bundle-like"/>
    <property type="match status" value="1"/>
</dbReference>
<keyword evidence="4" id="KW-1185">Reference proteome</keyword>
<gene>
    <name evidence="3" type="primary">PSF3</name>
    <name evidence="3" type="ORF">LOC62_03G004374</name>
</gene>
<protein>
    <recommendedName>
        <fullName evidence="1">DNA replication complex GINS protein PSF3</fullName>
    </recommendedName>
</protein>
<comment type="similarity">
    <text evidence="1">Belongs to the GINS3/PSF3 family.</text>
</comment>
<dbReference type="Gene3D" id="1.20.58.2050">
    <property type="match status" value="1"/>
</dbReference>